<feature type="compositionally biased region" description="Basic and acidic residues" evidence="1">
    <location>
        <begin position="102"/>
        <end position="146"/>
    </location>
</feature>
<comment type="caution">
    <text evidence="2">The sequence shown here is derived from an EMBL/GenBank/DDBJ whole genome shotgun (WGS) entry which is preliminary data.</text>
</comment>
<dbReference type="RefSeq" id="WP_120519421.1">
    <property type="nucleotide sequence ID" value="NZ_QXZY01000020.1"/>
</dbReference>
<feature type="compositionally biased region" description="Basic and acidic residues" evidence="1">
    <location>
        <begin position="207"/>
        <end position="233"/>
    </location>
</feature>
<keyword evidence="3" id="KW-1185">Reference proteome</keyword>
<evidence type="ECO:0000313" key="2">
    <source>
        <dbReference type="EMBL" id="RPD37949.1"/>
    </source>
</evidence>
<gene>
    <name evidence="2" type="ORF">EG028_27400</name>
</gene>
<organism evidence="2 3">
    <name type="scientific">Chitinophaga barathri</name>
    <dbReference type="NCBI Taxonomy" id="1647451"/>
    <lineage>
        <taxon>Bacteria</taxon>
        <taxon>Pseudomonadati</taxon>
        <taxon>Bacteroidota</taxon>
        <taxon>Chitinophagia</taxon>
        <taxon>Chitinophagales</taxon>
        <taxon>Chitinophagaceae</taxon>
        <taxon>Chitinophaga</taxon>
    </lineage>
</organism>
<protein>
    <submittedName>
        <fullName evidence="2">Uncharacterized protein</fullName>
    </submittedName>
</protein>
<evidence type="ECO:0000313" key="3">
    <source>
        <dbReference type="Proteomes" id="UP000279089"/>
    </source>
</evidence>
<dbReference type="SUPFAM" id="SSF103515">
    <property type="entry name" value="Autotransporter"/>
    <property type="match status" value="1"/>
</dbReference>
<dbReference type="EMBL" id="RMBX01000021">
    <property type="protein sequence ID" value="RPD37949.1"/>
    <property type="molecule type" value="Genomic_DNA"/>
</dbReference>
<reference evidence="3" key="1">
    <citation type="submission" date="2018-11" db="EMBL/GenBank/DDBJ databases">
        <title>Chitinophaga lutea sp.nov., isolate from arsenic contaminated soil.</title>
        <authorList>
            <person name="Zong Y."/>
        </authorList>
    </citation>
    <scope>NUCLEOTIDE SEQUENCE [LARGE SCALE GENOMIC DNA]</scope>
    <source>
        <strain evidence="3">YLT18</strain>
    </source>
</reference>
<proteinExistence type="predicted"/>
<dbReference type="InterPro" id="IPR036709">
    <property type="entry name" value="Autotransporte_beta_dom_sf"/>
</dbReference>
<feature type="compositionally biased region" description="Polar residues" evidence="1">
    <location>
        <begin position="159"/>
        <end position="176"/>
    </location>
</feature>
<name>A0A3N4ME17_9BACT</name>
<accession>A0A3N4ME17</accession>
<dbReference type="OrthoDB" id="658035at2"/>
<dbReference type="AlphaFoldDB" id="A0A3N4ME17"/>
<dbReference type="Proteomes" id="UP000279089">
    <property type="component" value="Unassembled WGS sequence"/>
</dbReference>
<evidence type="ECO:0000256" key="1">
    <source>
        <dbReference type="SAM" id="MobiDB-lite"/>
    </source>
</evidence>
<feature type="compositionally biased region" description="Polar residues" evidence="1">
    <location>
        <begin position="234"/>
        <end position="249"/>
    </location>
</feature>
<feature type="compositionally biased region" description="Polar residues" evidence="1">
    <location>
        <begin position="276"/>
        <end position="300"/>
    </location>
</feature>
<feature type="region of interest" description="Disordered" evidence="1">
    <location>
        <begin position="90"/>
        <end position="300"/>
    </location>
</feature>
<sequence length="547" mass="59603">MNGQEPDIEHLLKAAALQEPEPAAPAVKQQAWEQLRHMLDVRGTPPPPSSGGGWWFLLAEVIVLLGTGLTFVLHSGDRLGPEREDVKKEVVVRNGKEMLAGEENKNGEKEGMGKDAEGDEKLPTGVSVDHENGRTVKDKSSDKHTAGNEGLAPDEESGNNDNKSSKENAGNNSSDKNTGENKDSGAGVGTGKSDRKSPGKKGGIKTNYKDPLRDKTAAEAKPGRNEEKTDHSKPGSTFSKGKRSNTLALPNNAAPTKAQPGSTTGKKETLQPDNPDAQQTISTGNPGQRNNGITGNENNIRPFTFHLQPVYPGTVPQKTINAGGARIAMKPHDFPDHKVSPFNIKAAVMAANNNTWAGNLQAEYTYCFSPKLAVRPSIGITYLTGAKGKYEHFYRNASITDTIGSPRRYTIDTARTFYTLKNTLHGNLGIQLTYETGKWSVYTGIAYQYQLMQKGKDSVIPGSYTAPLDTLPHFPDRFNANKLAGKNFFQWQAGVDYQLTPVLRIGLQYNLGWNGSAGGKGFVNDVPAYPNRQSLELHVRYFFKRKK</sequence>
<dbReference type="Gene3D" id="2.40.128.130">
    <property type="entry name" value="Autotransporter beta-domain"/>
    <property type="match status" value="1"/>
</dbReference>